<evidence type="ECO:0000259" key="5">
    <source>
        <dbReference type="SMART" id="SM00644"/>
    </source>
</evidence>
<dbReference type="CDD" id="cd06583">
    <property type="entry name" value="PGRP"/>
    <property type="match status" value="1"/>
</dbReference>
<dbReference type="AlphaFoldDB" id="A0AAN4VNB8"/>
<evidence type="ECO:0000256" key="4">
    <source>
        <dbReference type="ARBA" id="ARBA00023316"/>
    </source>
</evidence>
<dbReference type="PANTHER" id="PTHR30417:SF1">
    <property type="entry name" value="N-ACETYLMURAMOYL-L-ALANINE AMIDASE AMID"/>
    <property type="match status" value="1"/>
</dbReference>
<dbReference type="SUPFAM" id="SSF55846">
    <property type="entry name" value="N-acetylmuramoyl-L-alanine amidase-like"/>
    <property type="match status" value="1"/>
</dbReference>
<keyword evidence="4" id="KW-0961">Cell wall biogenesis/degradation</keyword>
<dbReference type="RefSeq" id="WP_161388789.1">
    <property type="nucleotide sequence ID" value="NZ_BPPZ01000005.1"/>
</dbReference>
<dbReference type="GO" id="GO:0009253">
    <property type="term" value="P:peptidoglycan catabolic process"/>
    <property type="evidence" value="ECO:0007669"/>
    <property type="project" value="InterPro"/>
</dbReference>
<evidence type="ECO:0000256" key="3">
    <source>
        <dbReference type="ARBA" id="ARBA00022801"/>
    </source>
</evidence>
<dbReference type="Proteomes" id="UP000886943">
    <property type="component" value="Unassembled WGS sequence"/>
</dbReference>
<dbReference type="InterPro" id="IPR051206">
    <property type="entry name" value="NAMLAA_amidase_2"/>
</dbReference>
<proteinExistence type="predicted"/>
<reference evidence="6" key="1">
    <citation type="submission" date="2021-08" db="EMBL/GenBank/DDBJ databases">
        <title>Draft genome sequence of the GABA producer Bifidobacterium adolescentis 4-2, isolated from healthy human feces.</title>
        <authorList>
            <person name="Altaib H."/>
            <person name="Niwa R."/>
            <person name="Abe M."/>
            <person name="Suzuki T."/>
        </authorList>
    </citation>
    <scope>NUCLEOTIDE SEQUENCE</scope>
    <source>
        <strain evidence="6">4-2</strain>
    </source>
</reference>
<evidence type="ECO:0000256" key="2">
    <source>
        <dbReference type="ARBA" id="ARBA00011901"/>
    </source>
</evidence>
<accession>A0AAN4VNB8</accession>
<organism evidence="6 7">
    <name type="scientific">Bifidobacterium adolescentis</name>
    <dbReference type="NCBI Taxonomy" id="1680"/>
    <lineage>
        <taxon>Bacteria</taxon>
        <taxon>Bacillati</taxon>
        <taxon>Actinomycetota</taxon>
        <taxon>Actinomycetes</taxon>
        <taxon>Bifidobacteriales</taxon>
        <taxon>Bifidobacteriaceae</taxon>
        <taxon>Bifidobacterium</taxon>
    </lineage>
</organism>
<dbReference type="EMBL" id="BPPZ01000005">
    <property type="protein sequence ID" value="GJD14179.1"/>
    <property type="molecule type" value="Genomic_DNA"/>
</dbReference>
<sequence length="295" mass="31654">MVGYSKAVWRGSPNHYQGRNGYTVNHITLHIMVGSLEGTDNVFHRSSYQASSTYGVGTDGTVYQWVDEANGAWCDANMASDCSGISIEHAGGIAGITPTDAEYEASAQLCADIARRYGWTKLWHDETGNRTGNIVLHREVPGTDHAGCPDRAVNGLDVARIITRANQILNNQGGTDMSCALMIRNDDTGVVYYWSPETGRIGLGHPDQMKVLEDAGVKLIHSSSKANWAGRADQISAYVQAKTTAYEKAQTAALETLAKSMGANPADITKAVTSAVDEALKGITVTLTNKTEKEG</sequence>
<dbReference type="EC" id="3.5.1.28" evidence="2"/>
<dbReference type="InterPro" id="IPR002502">
    <property type="entry name" value="Amidase_domain"/>
</dbReference>
<dbReference type="InterPro" id="IPR036505">
    <property type="entry name" value="Amidase/PGRP_sf"/>
</dbReference>
<evidence type="ECO:0000313" key="7">
    <source>
        <dbReference type="Proteomes" id="UP000886943"/>
    </source>
</evidence>
<feature type="domain" description="N-acetylmuramoyl-L-alanine amidase" evidence="5">
    <location>
        <begin position="12"/>
        <end position="147"/>
    </location>
</feature>
<protein>
    <recommendedName>
        <fullName evidence="2">N-acetylmuramoyl-L-alanine amidase</fullName>
        <ecNumber evidence="2">3.5.1.28</ecNumber>
    </recommendedName>
</protein>
<evidence type="ECO:0000313" key="6">
    <source>
        <dbReference type="EMBL" id="GJD14179.1"/>
    </source>
</evidence>
<gene>
    <name evidence="6" type="ORF">BIFAD42_11630</name>
</gene>
<dbReference type="GO" id="GO:0071555">
    <property type="term" value="P:cell wall organization"/>
    <property type="evidence" value="ECO:0007669"/>
    <property type="project" value="UniProtKB-KW"/>
</dbReference>
<name>A0AAN4VNB8_BIFAD</name>
<dbReference type="GO" id="GO:0008745">
    <property type="term" value="F:N-acetylmuramoyl-L-alanine amidase activity"/>
    <property type="evidence" value="ECO:0007669"/>
    <property type="project" value="UniProtKB-EC"/>
</dbReference>
<evidence type="ECO:0000256" key="1">
    <source>
        <dbReference type="ARBA" id="ARBA00001561"/>
    </source>
</evidence>
<dbReference type="PANTHER" id="PTHR30417">
    <property type="entry name" value="N-ACETYLMURAMOYL-L-ALANINE AMIDASE AMID"/>
    <property type="match status" value="1"/>
</dbReference>
<comment type="caution">
    <text evidence="6">The sequence shown here is derived from an EMBL/GenBank/DDBJ whole genome shotgun (WGS) entry which is preliminary data.</text>
</comment>
<keyword evidence="3" id="KW-0378">Hydrolase</keyword>
<comment type="catalytic activity">
    <reaction evidence="1">
        <text>Hydrolyzes the link between N-acetylmuramoyl residues and L-amino acid residues in certain cell-wall glycopeptides.</text>
        <dbReference type="EC" id="3.5.1.28"/>
    </reaction>
</comment>
<dbReference type="SMART" id="SM00644">
    <property type="entry name" value="Ami_2"/>
    <property type="match status" value="1"/>
</dbReference>
<dbReference type="Gene3D" id="3.40.80.10">
    <property type="entry name" value="Peptidoglycan recognition protein-like"/>
    <property type="match status" value="1"/>
</dbReference>
<dbReference type="Pfam" id="PF01510">
    <property type="entry name" value="Amidase_2"/>
    <property type="match status" value="1"/>
</dbReference>
<dbReference type="GO" id="GO:0009254">
    <property type="term" value="P:peptidoglycan turnover"/>
    <property type="evidence" value="ECO:0007669"/>
    <property type="project" value="TreeGrafter"/>
</dbReference>